<keyword evidence="21" id="KW-1185">Reference proteome</keyword>
<evidence type="ECO:0000256" key="19">
    <source>
        <dbReference type="HAMAP-Rule" id="MF_00719"/>
    </source>
</evidence>
<name>A0ABV6NGK0_9BACI</name>
<evidence type="ECO:0000256" key="8">
    <source>
        <dbReference type="ARBA" id="ARBA00022573"/>
    </source>
</evidence>
<evidence type="ECO:0000256" key="9">
    <source>
        <dbReference type="ARBA" id="ARBA00022679"/>
    </source>
</evidence>
<evidence type="ECO:0000256" key="4">
    <source>
        <dbReference type="ARBA" id="ARBA00010561"/>
    </source>
</evidence>
<dbReference type="EC" id="2.7.8.26" evidence="5 19"/>
<evidence type="ECO:0000256" key="18">
    <source>
        <dbReference type="ARBA" id="ARBA00049504"/>
    </source>
</evidence>
<keyword evidence="7 19" id="KW-1003">Cell membrane</keyword>
<evidence type="ECO:0000256" key="15">
    <source>
        <dbReference type="ARBA" id="ARBA00032605"/>
    </source>
</evidence>
<protein>
    <recommendedName>
        <fullName evidence="6 19">Adenosylcobinamide-GDP ribazoletransferase</fullName>
        <ecNumber evidence="5 19">2.7.8.26</ecNumber>
    </recommendedName>
    <alternativeName>
        <fullName evidence="16 19">Cobalamin synthase</fullName>
    </alternativeName>
    <alternativeName>
        <fullName evidence="15 19">Cobalamin-5'-phosphate synthase</fullName>
    </alternativeName>
</protein>
<evidence type="ECO:0000313" key="21">
    <source>
        <dbReference type="Proteomes" id="UP001589833"/>
    </source>
</evidence>
<comment type="function">
    <text evidence="14 19">Joins adenosylcobinamide-GDP and alpha-ribazole to generate adenosylcobalamin (Ado-cobalamin). Also synthesizes adenosylcobalamin 5'-phosphate from adenosylcobinamide-GDP and alpha-ribazole 5'-phosphate.</text>
</comment>
<evidence type="ECO:0000256" key="17">
    <source>
        <dbReference type="ARBA" id="ARBA00048623"/>
    </source>
</evidence>
<evidence type="ECO:0000256" key="12">
    <source>
        <dbReference type="ARBA" id="ARBA00022989"/>
    </source>
</evidence>
<comment type="similarity">
    <text evidence="4 19">Belongs to the CobS family.</text>
</comment>
<comment type="cofactor">
    <cofactor evidence="1 19">
        <name>Mg(2+)</name>
        <dbReference type="ChEBI" id="CHEBI:18420"/>
    </cofactor>
</comment>
<dbReference type="InterPro" id="IPR003805">
    <property type="entry name" value="CobS"/>
</dbReference>
<feature type="transmembrane region" description="Helical" evidence="19">
    <location>
        <begin position="146"/>
        <end position="166"/>
    </location>
</feature>
<keyword evidence="8 19" id="KW-0169">Cobalamin biosynthesis</keyword>
<evidence type="ECO:0000256" key="11">
    <source>
        <dbReference type="ARBA" id="ARBA00022842"/>
    </source>
</evidence>
<proteinExistence type="inferred from homology"/>
<comment type="pathway">
    <text evidence="3 19">Cofactor biosynthesis; adenosylcobalamin biosynthesis; adenosylcobalamin from cob(II)yrinate a,c-diamide: step 7/7.</text>
</comment>
<evidence type="ECO:0000256" key="6">
    <source>
        <dbReference type="ARBA" id="ARBA00015850"/>
    </source>
</evidence>
<comment type="subcellular location">
    <subcellularLocation>
        <location evidence="2 19">Cell membrane</location>
        <topology evidence="2 19">Multi-pass membrane protein</topology>
    </subcellularLocation>
</comment>
<keyword evidence="12 19" id="KW-1133">Transmembrane helix</keyword>
<evidence type="ECO:0000256" key="2">
    <source>
        <dbReference type="ARBA" id="ARBA00004651"/>
    </source>
</evidence>
<evidence type="ECO:0000256" key="5">
    <source>
        <dbReference type="ARBA" id="ARBA00013200"/>
    </source>
</evidence>
<feature type="transmembrane region" description="Helical" evidence="19">
    <location>
        <begin position="210"/>
        <end position="228"/>
    </location>
</feature>
<evidence type="ECO:0000256" key="3">
    <source>
        <dbReference type="ARBA" id="ARBA00004663"/>
    </source>
</evidence>
<dbReference type="NCBIfam" id="TIGR00317">
    <property type="entry name" value="cobS"/>
    <property type="match status" value="1"/>
</dbReference>
<dbReference type="EMBL" id="JBHLTR010000017">
    <property type="protein sequence ID" value="MFC0559824.1"/>
    <property type="molecule type" value="Genomic_DNA"/>
</dbReference>
<keyword evidence="11 19" id="KW-0460">Magnesium</keyword>
<reference evidence="20 21" key="1">
    <citation type="submission" date="2024-09" db="EMBL/GenBank/DDBJ databases">
        <authorList>
            <person name="Sun Q."/>
            <person name="Mori K."/>
        </authorList>
    </citation>
    <scope>NUCLEOTIDE SEQUENCE [LARGE SCALE GENOMIC DNA]</scope>
    <source>
        <strain evidence="20 21">NCAIM B.02301</strain>
    </source>
</reference>
<keyword evidence="9 19" id="KW-0808">Transferase</keyword>
<dbReference type="RefSeq" id="WP_273840841.1">
    <property type="nucleotide sequence ID" value="NZ_JAQQWT010000002.1"/>
</dbReference>
<dbReference type="Proteomes" id="UP001589833">
    <property type="component" value="Unassembled WGS sequence"/>
</dbReference>
<evidence type="ECO:0000313" key="20">
    <source>
        <dbReference type="EMBL" id="MFC0559824.1"/>
    </source>
</evidence>
<evidence type="ECO:0000256" key="13">
    <source>
        <dbReference type="ARBA" id="ARBA00023136"/>
    </source>
</evidence>
<feature type="transmembrane region" description="Helical" evidence="19">
    <location>
        <begin position="41"/>
        <end position="59"/>
    </location>
</feature>
<evidence type="ECO:0000256" key="16">
    <source>
        <dbReference type="ARBA" id="ARBA00032853"/>
    </source>
</evidence>
<comment type="catalytic activity">
    <reaction evidence="17 19">
        <text>alpha-ribazole + adenosylcob(III)inamide-GDP = adenosylcob(III)alamin + GMP + H(+)</text>
        <dbReference type="Rhea" id="RHEA:16049"/>
        <dbReference type="ChEBI" id="CHEBI:10329"/>
        <dbReference type="ChEBI" id="CHEBI:15378"/>
        <dbReference type="ChEBI" id="CHEBI:18408"/>
        <dbReference type="ChEBI" id="CHEBI:58115"/>
        <dbReference type="ChEBI" id="CHEBI:60487"/>
        <dbReference type="EC" id="2.7.8.26"/>
    </reaction>
</comment>
<feature type="transmembrane region" description="Helical" evidence="19">
    <location>
        <begin position="71"/>
        <end position="94"/>
    </location>
</feature>
<evidence type="ECO:0000256" key="14">
    <source>
        <dbReference type="ARBA" id="ARBA00025228"/>
    </source>
</evidence>
<comment type="catalytic activity">
    <reaction evidence="18 19">
        <text>alpha-ribazole 5'-phosphate + adenosylcob(III)inamide-GDP = adenosylcob(III)alamin 5'-phosphate + GMP + H(+)</text>
        <dbReference type="Rhea" id="RHEA:23560"/>
        <dbReference type="ChEBI" id="CHEBI:15378"/>
        <dbReference type="ChEBI" id="CHEBI:57918"/>
        <dbReference type="ChEBI" id="CHEBI:58115"/>
        <dbReference type="ChEBI" id="CHEBI:60487"/>
        <dbReference type="ChEBI" id="CHEBI:60493"/>
        <dbReference type="EC" id="2.7.8.26"/>
    </reaction>
</comment>
<evidence type="ECO:0000256" key="10">
    <source>
        <dbReference type="ARBA" id="ARBA00022692"/>
    </source>
</evidence>
<keyword evidence="13 19" id="KW-0472">Membrane</keyword>
<feature type="transmembrane region" description="Helical" evidence="19">
    <location>
        <begin position="115"/>
        <end position="134"/>
    </location>
</feature>
<dbReference type="PANTHER" id="PTHR34148">
    <property type="entry name" value="ADENOSYLCOBINAMIDE-GDP RIBAZOLETRANSFERASE"/>
    <property type="match status" value="1"/>
</dbReference>
<gene>
    <name evidence="19 20" type="primary">cobS</name>
    <name evidence="20" type="ORF">ACFFH4_12265</name>
</gene>
<dbReference type="HAMAP" id="MF_00719">
    <property type="entry name" value="CobS"/>
    <property type="match status" value="1"/>
</dbReference>
<dbReference type="PANTHER" id="PTHR34148:SF1">
    <property type="entry name" value="ADENOSYLCOBINAMIDE-GDP RIBAZOLETRANSFERASE"/>
    <property type="match status" value="1"/>
</dbReference>
<dbReference type="GO" id="GO:0051073">
    <property type="term" value="F:adenosylcobinamide-GDP ribazoletransferase activity"/>
    <property type="evidence" value="ECO:0007669"/>
    <property type="project" value="UniProtKB-EC"/>
</dbReference>
<evidence type="ECO:0000256" key="1">
    <source>
        <dbReference type="ARBA" id="ARBA00001946"/>
    </source>
</evidence>
<accession>A0ABV6NGK0</accession>
<comment type="caution">
    <text evidence="20">The sequence shown here is derived from an EMBL/GenBank/DDBJ whole genome shotgun (WGS) entry which is preliminary data.</text>
</comment>
<evidence type="ECO:0000256" key="7">
    <source>
        <dbReference type="ARBA" id="ARBA00022475"/>
    </source>
</evidence>
<dbReference type="Pfam" id="PF02654">
    <property type="entry name" value="CobS"/>
    <property type="match status" value="1"/>
</dbReference>
<keyword evidence="10 19" id="KW-0812">Transmembrane</keyword>
<sequence length="260" mass="29160">MKHKLRIWVDGTMLAFQLLTTVPIRKQIEWDDERAKASVSAYPLVGLILGTLMALQWFIFTEYTSISPFVLVGWLLTFSILFSGGLHLDGWADFHDAVFSRRSREQKLEIMKDPRVGTFGVLALLFVVGWRFIFMLEIVKVATPSTVLAVIVIYTLVRLMLGWQVLQSKFARAEGMAAALQPAKTKVMVIIYLIWTIGLALLLLVVSPSLISLLLAAVFFLVIWKKWVNDQLAGITGDTIGAGAEGGETFLWGILWFLLL</sequence>
<organism evidence="20 21">
    <name type="scientific">Halalkalibacter alkalisediminis</name>
    <dbReference type="NCBI Taxonomy" id="935616"/>
    <lineage>
        <taxon>Bacteria</taxon>
        <taxon>Bacillati</taxon>
        <taxon>Bacillota</taxon>
        <taxon>Bacilli</taxon>
        <taxon>Bacillales</taxon>
        <taxon>Bacillaceae</taxon>
        <taxon>Halalkalibacter</taxon>
    </lineage>
</organism>